<organism evidence="9 10">
    <name type="scientific">Protea cynaroides</name>
    <dbReference type="NCBI Taxonomy" id="273540"/>
    <lineage>
        <taxon>Eukaryota</taxon>
        <taxon>Viridiplantae</taxon>
        <taxon>Streptophyta</taxon>
        <taxon>Embryophyta</taxon>
        <taxon>Tracheophyta</taxon>
        <taxon>Spermatophyta</taxon>
        <taxon>Magnoliopsida</taxon>
        <taxon>Proteales</taxon>
        <taxon>Proteaceae</taxon>
        <taxon>Protea</taxon>
    </lineage>
</organism>
<sequence length="543" mass="57419">MIMEIDTSTGFIAGKATVASGGRISGSNKLQHTESLPYKMMTMHHNLLLPSSGVSQHENGGDDRDAGTVASAGGDGPASHNGSYKVEGDGGDGRTVARTLQSSSTTSFESLGVMAASLRFPFTSAQWQELERQALIYKYMMASAPVPPTLLVPISRNLSNTAPAAATRSSLGRSFCFNLPFSSGMDPELGRCRRTDGKKWRCSRDAAPEQKYCERHMQRGRPRSRKPVELHLQAGVNKIDGNNMRLASLTPPETASACSPNITSNNTTSTHQLCGLLSQPDLFASYKEPRDVDWLTRGEGVPVAASNQQWPQLMQAKENSAAFRQPYEGVLNLNTYSNFGGGERTGAHHQNDQCFLFLNPEMTSMGVPSSPEQRQMPQRYIDAWSCPSRNGNRNAGSKLSICSDGKLPPSGLTLSTSGSNVSNEDMDHIQMGLGVIASWTPSPPGGPLAEVLRPSSAGSKPYGCCGGGGGNSSSCGGGGGLNLMSGEWGTSADITGSPMATTVSSPSEVLEQTVASVSDSSGSSSPTFTAVAAKSEIAFQWLS</sequence>
<dbReference type="Proteomes" id="UP001141806">
    <property type="component" value="Unassembled WGS sequence"/>
</dbReference>
<dbReference type="OrthoDB" id="1937002at2759"/>
<keyword evidence="5" id="KW-0804">Transcription</keyword>
<dbReference type="SMART" id="SM00951">
    <property type="entry name" value="QLQ"/>
    <property type="match status" value="1"/>
</dbReference>
<evidence type="ECO:0000256" key="3">
    <source>
        <dbReference type="ARBA" id="ARBA00023242"/>
    </source>
</evidence>
<accession>A0A9Q0JZ53</accession>
<evidence type="ECO:0000259" key="7">
    <source>
        <dbReference type="PROSITE" id="PS51666"/>
    </source>
</evidence>
<dbReference type="InterPro" id="IPR031137">
    <property type="entry name" value="GRF"/>
</dbReference>
<evidence type="ECO:0000256" key="5">
    <source>
        <dbReference type="RuleBase" id="RU367127"/>
    </source>
</evidence>
<protein>
    <recommendedName>
        <fullName evidence="5">Growth-regulating factor</fullName>
    </recommendedName>
</protein>
<comment type="domain">
    <text evidence="5">The QLQ domain and WRC domain may be involved in protein-protein interaction and DNA-binding, respectively.</text>
</comment>
<dbReference type="GO" id="GO:0005524">
    <property type="term" value="F:ATP binding"/>
    <property type="evidence" value="ECO:0007669"/>
    <property type="project" value="UniProtKB-UniRule"/>
</dbReference>
<comment type="subcellular location">
    <subcellularLocation>
        <location evidence="1 4 5">Nucleus</location>
    </subcellularLocation>
</comment>
<dbReference type="InterPro" id="IPR014977">
    <property type="entry name" value="WRC_dom"/>
</dbReference>
<comment type="caution">
    <text evidence="9">The sequence shown here is derived from an EMBL/GenBank/DDBJ whole genome shotgun (WGS) entry which is preliminary data.</text>
</comment>
<proteinExistence type="inferred from homology"/>
<evidence type="ECO:0000256" key="2">
    <source>
        <dbReference type="ARBA" id="ARBA00008122"/>
    </source>
</evidence>
<dbReference type="PROSITE" id="PS51667">
    <property type="entry name" value="WRC"/>
    <property type="match status" value="1"/>
</dbReference>
<dbReference type="GO" id="GO:0006351">
    <property type="term" value="P:DNA-templated transcription"/>
    <property type="evidence" value="ECO:0007669"/>
    <property type="project" value="UniProtKB-UniRule"/>
</dbReference>
<comment type="similarity">
    <text evidence="2 5">Belongs to the GRF family.</text>
</comment>
<dbReference type="Pfam" id="PF08880">
    <property type="entry name" value="QLQ"/>
    <property type="match status" value="1"/>
</dbReference>
<dbReference type="Pfam" id="PF08879">
    <property type="entry name" value="WRC"/>
    <property type="match status" value="1"/>
</dbReference>
<keyword evidence="5" id="KW-0010">Activator</keyword>
<keyword evidence="5" id="KW-0805">Transcription regulation</keyword>
<dbReference type="EMBL" id="JAMYWD010000011">
    <property type="protein sequence ID" value="KAJ4956822.1"/>
    <property type="molecule type" value="Genomic_DNA"/>
</dbReference>
<gene>
    <name evidence="9" type="ORF">NE237_013605</name>
</gene>
<keyword evidence="3 4" id="KW-0539">Nucleus</keyword>
<feature type="domain" description="WRC" evidence="8">
    <location>
        <begin position="186"/>
        <end position="230"/>
    </location>
</feature>
<dbReference type="PANTHER" id="PTHR31602">
    <property type="entry name" value="GROWTH-REGULATING FACTOR 5"/>
    <property type="match status" value="1"/>
</dbReference>
<evidence type="ECO:0000259" key="8">
    <source>
        <dbReference type="PROSITE" id="PS51667"/>
    </source>
</evidence>
<evidence type="ECO:0000313" key="10">
    <source>
        <dbReference type="Proteomes" id="UP001141806"/>
    </source>
</evidence>
<dbReference type="GO" id="GO:0005634">
    <property type="term" value="C:nucleus"/>
    <property type="evidence" value="ECO:0007669"/>
    <property type="project" value="UniProtKB-SubCell"/>
</dbReference>
<dbReference type="InterPro" id="IPR014978">
    <property type="entry name" value="Gln-Leu-Gln_QLQ"/>
</dbReference>
<name>A0A9Q0JZ53_9MAGN</name>
<keyword evidence="10" id="KW-1185">Reference proteome</keyword>
<dbReference type="GO" id="GO:0032502">
    <property type="term" value="P:developmental process"/>
    <property type="evidence" value="ECO:0007669"/>
    <property type="project" value="InterPro"/>
</dbReference>
<feature type="short sequence motif" description="Bipartite nuclear localization signal" evidence="4">
    <location>
        <begin position="191"/>
        <end position="201"/>
    </location>
</feature>
<evidence type="ECO:0000256" key="4">
    <source>
        <dbReference type="PROSITE-ProRule" id="PRU01002"/>
    </source>
</evidence>
<evidence type="ECO:0000256" key="6">
    <source>
        <dbReference type="SAM" id="MobiDB-lite"/>
    </source>
</evidence>
<feature type="region of interest" description="Disordered" evidence="6">
    <location>
        <begin position="50"/>
        <end position="97"/>
    </location>
</feature>
<evidence type="ECO:0000256" key="1">
    <source>
        <dbReference type="ARBA" id="ARBA00004123"/>
    </source>
</evidence>
<reference evidence="9" key="1">
    <citation type="journal article" date="2023" name="Plant J.">
        <title>The genome of the king protea, Protea cynaroides.</title>
        <authorList>
            <person name="Chang J."/>
            <person name="Duong T.A."/>
            <person name="Schoeman C."/>
            <person name="Ma X."/>
            <person name="Roodt D."/>
            <person name="Barker N."/>
            <person name="Li Z."/>
            <person name="Van de Peer Y."/>
            <person name="Mizrachi E."/>
        </authorList>
    </citation>
    <scope>NUCLEOTIDE SEQUENCE</scope>
    <source>
        <tissue evidence="9">Young leaves</tissue>
    </source>
</reference>
<dbReference type="PANTHER" id="PTHR31602:SF101">
    <property type="entry name" value="GROWTH-REGULATING FACTOR 7"/>
    <property type="match status" value="1"/>
</dbReference>
<dbReference type="PROSITE" id="PS51666">
    <property type="entry name" value="QLQ"/>
    <property type="match status" value="1"/>
</dbReference>
<evidence type="ECO:0000313" key="9">
    <source>
        <dbReference type="EMBL" id="KAJ4956822.1"/>
    </source>
</evidence>
<feature type="domain" description="QLQ" evidence="7">
    <location>
        <begin position="121"/>
        <end position="156"/>
    </location>
</feature>
<dbReference type="GO" id="GO:0006355">
    <property type="term" value="P:regulation of DNA-templated transcription"/>
    <property type="evidence" value="ECO:0007669"/>
    <property type="project" value="InterPro"/>
</dbReference>
<dbReference type="AlphaFoldDB" id="A0A9Q0JZ53"/>
<comment type="function">
    <text evidence="5">Transcription activator.</text>
</comment>
<feature type="short sequence motif" description="Bipartite nuclear localization signal" evidence="4">
    <location>
        <begin position="219"/>
        <end position="226"/>
    </location>
</feature>